<dbReference type="InterPro" id="IPR017221">
    <property type="entry name" value="DUF34/NIF3_bac"/>
</dbReference>
<dbReference type="InterPro" id="IPR002678">
    <property type="entry name" value="DUF34/NIF3"/>
</dbReference>
<evidence type="ECO:0000313" key="2">
    <source>
        <dbReference type="EMBL" id="QXM05718.1"/>
    </source>
</evidence>
<dbReference type="PIRSF" id="PIRSF037489">
    <property type="entry name" value="UCP037489_NIF3_YqfO"/>
    <property type="match status" value="1"/>
</dbReference>
<evidence type="ECO:0000256" key="1">
    <source>
        <dbReference type="PIRNR" id="PIRNR037489"/>
    </source>
</evidence>
<keyword evidence="3" id="KW-1185">Reference proteome</keyword>
<keyword evidence="1" id="KW-0479">Metal-binding</keyword>
<dbReference type="PANTHER" id="PTHR13799:SF14">
    <property type="entry name" value="GTP CYCLOHYDROLASE 1 TYPE 2 HOMOLOG"/>
    <property type="match status" value="1"/>
</dbReference>
<reference evidence="2" key="1">
    <citation type="submission" date="2021-07" db="EMBL/GenBank/DDBJ databases">
        <title>Complete genome sequence of Crassaminicella sp. 143-21, isolated from a deep-sea hydrothermal vent.</title>
        <authorList>
            <person name="Li X."/>
        </authorList>
    </citation>
    <scope>NUCLEOTIDE SEQUENCE</scope>
    <source>
        <strain evidence="2">143-21</strain>
    </source>
</reference>
<evidence type="ECO:0000313" key="3">
    <source>
        <dbReference type="Proteomes" id="UP000886818"/>
    </source>
</evidence>
<dbReference type="Pfam" id="PF01784">
    <property type="entry name" value="DUF34_NIF3"/>
    <property type="match status" value="1"/>
</dbReference>
<sequence length="372" mass="41703">MAEKLEKVVKLMENIAPSYLAENWDNVGLQIGDNHKDINRILVALEATEAIIDEAILKNIDMIICHHPLIFKPVKNIKTDNPIGNLIYKLIKNDIALFCAHTNLDIAHGGTNDVLAQIFNIVDTKPLIKIDKERYFKLVVYVPKTHIENVRAAICSAGAGQIGMYSHCTFQTEGIGMFKPLEGTNPFIGTHGKIEAVEEYRLETIVPKEKLNSVVKMMLDAHPYEEVAYDLFTLNNSINQYGLGRVGKLIEPIKLAEFCQKIKEKLGMESIRFIGDSQKSIQKIGLCTGSGAEFIYDAYRLGCDCYITGDVKYHDAQYAASLGIAVIDAGHFETEHLVCKPLFKNLKEAIKENHYDMEVLLASNDMNPFQII</sequence>
<gene>
    <name evidence="2" type="ORF">KVH43_10125</name>
</gene>
<dbReference type="Proteomes" id="UP000886818">
    <property type="component" value="Chromosome"/>
</dbReference>
<comment type="similarity">
    <text evidence="1">Belongs to the GTP cyclohydrolase I type 2/NIF3 family.</text>
</comment>
<dbReference type="RefSeq" id="WP_218282416.1">
    <property type="nucleotide sequence ID" value="NZ_CP078093.1"/>
</dbReference>
<dbReference type="EMBL" id="CP078093">
    <property type="protein sequence ID" value="QXM05718.1"/>
    <property type="molecule type" value="Genomic_DNA"/>
</dbReference>
<dbReference type="NCBIfam" id="TIGR00486">
    <property type="entry name" value="YbgI_SA1388"/>
    <property type="match status" value="1"/>
</dbReference>
<dbReference type="PANTHER" id="PTHR13799">
    <property type="entry name" value="NGG1 INTERACTING FACTOR 3"/>
    <property type="match status" value="1"/>
</dbReference>
<organism evidence="2 3">
    <name type="scientific">Crassaminicella indica</name>
    <dbReference type="NCBI Taxonomy" id="2855394"/>
    <lineage>
        <taxon>Bacteria</taxon>
        <taxon>Bacillati</taxon>
        <taxon>Bacillota</taxon>
        <taxon>Clostridia</taxon>
        <taxon>Eubacteriales</taxon>
        <taxon>Clostridiaceae</taxon>
        <taxon>Crassaminicella</taxon>
    </lineage>
</organism>
<name>A0ABX8R9M3_9CLOT</name>
<proteinExistence type="inferred from homology"/>
<protein>
    <recommendedName>
        <fullName evidence="1">GTP cyclohydrolase 1 type 2 homolog</fullName>
    </recommendedName>
</protein>
<accession>A0ABX8R9M3</accession>